<dbReference type="RefSeq" id="WP_345313919.1">
    <property type="nucleotide sequence ID" value="NZ_BAABIE010000013.1"/>
</dbReference>
<feature type="transmembrane region" description="Helical" evidence="1">
    <location>
        <begin position="35"/>
        <end position="59"/>
    </location>
</feature>
<comment type="caution">
    <text evidence="2">The sequence shown here is derived from an EMBL/GenBank/DDBJ whole genome shotgun (WGS) entry which is preliminary data.</text>
</comment>
<keyword evidence="3" id="KW-1185">Reference proteome</keyword>
<evidence type="ECO:0000313" key="3">
    <source>
        <dbReference type="Proteomes" id="UP001500822"/>
    </source>
</evidence>
<proteinExistence type="predicted"/>
<keyword evidence="1" id="KW-0472">Membrane</keyword>
<keyword evidence="1" id="KW-1133">Transmembrane helix</keyword>
<dbReference type="EMBL" id="BAABIE010000013">
    <property type="protein sequence ID" value="GAA4754236.1"/>
    <property type="molecule type" value="Genomic_DNA"/>
</dbReference>
<feature type="transmembrane region" description="Helical" evidence="1">
    <location>
        <begin position="7"/>
        <end position="29"/>
    </location>
</feature>
<evidence type="ECO:0000256" key="1">
    <source>
        <dbReference type="SAM" id="Phobius"/>
    </source>
</evidence>
<protein>
    <submittedName>
        <fullName evidence="2">Uncharacterized protein</fullName>
    </submittedName>
</protein>
<evidence type="ECO:0000313" key="2">
    <source>
        <dbReference type="EMBL" id="GAA4754236.1"/>
    </source>
</evidence>
<accession>A0ABP8ZEQ5</accession>
<dbReference type="Proteomes" id="UP001500822">
    <property type="component" value="Unassembled WGS sequence"/>
</dbReference>
<keyword evidence="1" id="KW-0812">Transmembrane</keyword>
<organism evidence="2 3">
    <name type="scientific">Gordonia alkaliphila</name>
    <dbReference type="NCBI Taxonomy" id="1053547"/>
    <lineage>
        <taxon>Bacteria</taxon>
        <taxon>Bacillati</taxon>
        <taxon>Actinomycetota</taxon>
        <taxon>Actinomycetes</taxon>
        <taxon>Mycobacteriales</taxon>
        <taxon>Gordoniaceae</taxon>
        <taxon>Gordonia</taxon>
    </lineage>
</organism>
<gene>
    <name evidence="2" type="ORF">GCM10023217_27270</name>
</gene>
<reference evidence="3" key="1">
    <citation type="journal article" date="2019" name="Int. J. Syst. Evol. Microbiol.">
        <title>The Global Catalogue of Microorganisms (GCM) 10K type strain sequencing project: providing services to taxonomists for standard genome sequencing and annotation.</title>
        <authorList>
            <consortium name="The Broad Institute Genomics Platform"/>
            <consortium name="The Broad Institute Genome Sequencing Center for Infectious Disease"/>
            <person name="Wu L."/>
            <person name="Ma J."/>
        </authorList>
    </citation>
    <scope>NUCLEOTIDE SEQUENCE [LARGE SCALE GENOMIC DNA]</scope>
    <source>
        <strain evidence="3">JCM 18077</strain>
    </source>
</reference>
<name>A0ABP8ZEQ5_9ACTN</name>
<sequence>MSRQRVWSRLINVVIGLLIGLVVFVIIWFDVTSAIWQEVVILSGLAAGFVTFLLTVLVLDKVLARSTARRWAPVNRLAFTEFLHALADDRHSELSRGLIVPRTLRLPEFDDDHDAYVAGLEDLRQVLLAERSRLADLLGRWSGFLVSSGANETVLLHIADIALSLDVIRDASLEAEAAHTLDSHRDLQRVVDEANLRLTVLATEIQTRLAEPEYAVELERLPASSTARA</sequence>